<keyword evidence="2" id="KW-1185">Reference proteome</keyword>
<dbReference type="Proteomes" id="UP001165042">
    <property type="component" value="Unassembled WGS sequence"/>
</dbReference>
<proteinExistence type="predicted"/>
<name>A0A9W6V9F3_9PSEU</name>
<dbReference type="AlphaFoldDB" id="A0A9W6V9F3"/>
<gene>
    <name evidence="1" type="ORF">Aglo03_17340</name>
</gene>
<evidence type="ECO:0000313" key="1">
    <source>
        <dbReference type="EMBL" id="GLW90918.1"/>
    </source>
</evidence>
<reference evidence="1" key="1">
    <citation type="submission" date="2023-02" db="EMBL/GenBank/DDBJ databases">
        <title>Actinokineospora globicatena NBRC 15670.</title>
        <authorList>
            <person name="Ichikawa N."/>
            <person name="Sato H."/>
            <person name="Tonouchi N."/>
        </authorList>
    </citation>
    <scope>NUCLEOTIDE SEQUENCE</scope>
    <source>
        <strain evidence="1">NBRC 15670</strain>
    </source>
</reference>
<organism evidence="1 2">
    <name type="scientific">Actinokineospora globicatena</name>
    <dbReference type="NCBI Taxonomy" id="103729"/>
    <lineage>
        <taxon>Bacteria</taxon>
        <taxon>Bacillati</taxon>
        <taxon>Actinomycetota</taxon>
        <taxon>Actinomycetes</taxon>
        <taxon>Pseudonocardiales</taxon>
        <taxon>Pseudonocardiaceae</taxon>
        <taxon>Actinokineospora</taxon>
    </lineage>
</organism>
<evidence type="ECO:0000313" key="2">
    <source>
        <dbReference type="Proteomes" id="UP001165042"/>
    </source>
</evidence>
<accession>A0A9W6V9F3</accession>
<comment type="caution">
    <text evidence="1">The sequence shown here is derived from an EMBL/GenBank/DDBJ whole genome shotgun (WGS) entry which is preliminary data.</text>
</comment>
<dbReference type="EMBL" id="BSSD01000002">
    <property type="protein sequence ID" value="GLW90918.1"/>
    <property type="molecule type" value="Genomic_DNA"/>
</dbReference>
<sequence length="94" mass="8937">MGMALGRGLVGVGRVVGRLVRGVGLGELIGVLGLGAKCGGVRAVVRREEVGMGAGVLGMCVVGMALVGCGGRGAVVGLGAAGPGTRGVRRVAVG</sequence>
<protein>
    <submittedName>
        <fullName evidence="1">Uncharacterized protein</fullName>
    </submittedName>
</protein>